<dbReference type="Gene3D" id="3.30.70.3000">
    <property type="match status" value="1"/>
</dbReference>
<dbReference type="InterPro" id="IPR025845">
    <property type="entry name" value="Thg1_C_dom"/>
</dbReference>
<dbReference type="Pfam" id="PF14413">
    <property type="entry name" value="Thg1C"/>
    <property type="match status" value="1"/>
</dbReference>
<reference evidence="13 14" key="1">
    <citation type="submission" date="2019-06" db="EMBL/GenBank/DDBJ databases">
        <title>Persicimonas caeni gen. nov., sp. nov., a predatory bacterium isolated from solar saltern.</title>
        <authorList>
            <person name="Wang S."/>
        </authorList>
    </citation>
    <scope>NUCLEOTIDE SEQUENCE [LARGE SCALE GENOMIC DNA]</scope>
    <source>
        <strain evidence="13 14">YN101</strain>
    </source>
</reference>
<comment type="similarity">
    <text evidence="2">Belongs to the tRNA(His) guanylyltransferase family.</text>
</comment>
<dbReference type="GO" id="GO:0005525">
    <property type="term" value="F:GTP binding"/>
    <property type="evidence" value="ECO:0007669"/>
    <property type="project" value="UniProtKB-KW"/>
</dbReference>
<dbReference type="GO" id="GO:0006400">
    <property type="term" value="P:tRNA modification"/>
    <property type="evidence" value="ECO:0007669"/>
    <property type="project" value="InterPro"/>
</dbReference>
<evidence type="ECO:0000259" key="12">
    <source>
        <dbReference type="Pfam" id="PF14413"/>
    </source>
</evidence>
<keyword evidence="10" id="KW-0342">GTP-binding</keyword>
<keyword evidence="14" id="KW-1185">Reference proteome</keyword>
<evidence type="ECO:0000313" key="14">
    <source>
        <dbReference type="Proteomes" id="UP000315995"/>
    </source>
</evidence>
<evidence type="ECO:0000259" key="11">
    <source>
        <dbReference type="Pfam" id="PF04446"/>
    </source>
</evidence>
<protein>
    <recommendedName>
        <fullName evidence="3">tRNA(His) guanylyltransferase</fullName>
        <ecNumber evidence="3">2.7.7.79</ecNumber>
    </recommendedName>
</protein>
<dbReference type="EC" id="2.7.7.79" evidence="3"/>
<evidence type="ECO:0000256" key="4">
    <source>
        <dbReference type="ARBA" id="ARBA00022679"/>
    </source>
</evidence>
<keyword evidence="9" id="KW-0460">Magnesium</keyword>
<evidence type="ECO:0000256" key="2">
    <source>
        <dbReference type="ARBA" id="ARBA00010113"/>
    </source>
</evidence>
<dbReference type="PANTHER" id="PTHR12729:SF1">
    <property type="entry name" value="TRNAHIS GUANYLYLTRANSFERASE CATALYTIC DOMAIN-CONTAINING PROTEIN"/>
    <property type="match status" value="1"/>
</dbReference>
<dbReference type="PANTHER" id="PTHR12729">
    <property type="entry name" value="TRNA(HIS) GUANYLYLTRANSFERASE-RELATED"/>
    <property type="match status" value="1"/>
</dbReference>
<dbReference type="OrthoDB" id="4547336at2"/>
<sequence>MTDRLAARFKAYESTSEQLLPPRLPVILRMDGHAFSKLTEREDFDKPFDERFLEAMHAAATDVLEFCSGAELAYVQSDEISVLLRNDHTEQTEPFLGNRTQKLASLTASRAAVTFNRVANAYGIPTEAMFDCRAFVVPYAEVNNYFLWRQNDAFKNCVSTYAYWELRKKYDANKAHEMLQGLSTNQRQELIFQEFGVNPNDIATKWKRGVCIRRVERELPLREALEPAKLDELLEKGHVDDPDEVVTRRPWEVDTEIPRFNHEPGYIEAFLPD</sequence>
<evidence type="ECO:0000256" key="3">
    <source>
        <dbReference type="ARBA" id="ARBA00012511"/>
    </source>
</evidence>
<dbReference type="GO" id="GO:0000287">
    <property type="term" value="F:magnesium ion binding"/>
    <property type="evidence" value="ECO:0007669"/>
    <property type="project" value="InterPro"/>
</dbReference>
<keyword evidence="5" id="KW-0819">tRNA processing</keyword>
<keyword evidence="8" id="KW-0547">Nucleotide-binding</keyword>
<dbReference type="Pfam" id="PF04446">
    <property type="entry name" value="Thg1"/>
    <property type="match status" value="1"/>
</dbReference>
<dbReference type="InterPro" id="IPR024956">
    <property type="entry name" value="tRNAHis_GuaTrfase_cat"/>
</dbReference>
<dbReference type="AlphaFoldDB" id="A0A4Y6PS33"/>
<dbReference type="InterPro" id="IPR038469">
    <property type="entry name" value="tRNAHis_GuaTrfase_Thg1_sf"/>
</dbReference>
<evidence type="ECO:0000313" key="13">
    <source>
        <dbReference type="EMBL" id="QDG50919.1"/>
    </source>
</evidence>
<evidence type="ECO:0000256" key="8">
    <source>
        <dbReference type="ARBA" id="ARBA00022741"/>
    </source>
</evidence>
<keyword evidence="6" id="KW-0548">Nucleotidyltransferase</keyword>
<comment type="cofactor">
    <cofactor evidence="1">
        <name>Mg(2+)</name>
        <dbReference type="ChEBI" id="CHEBI:18420"/>
    </cofactor>
</comment>
<evidence type="ECO:0000256" key="10">
    <source>
        <dbReference type="ARBA" id="ARBA00023134"/>
    </source>
</evidence>
<gene>
    <name evidence="13" type="ORF">FIV42_09290</name>
</gene>
<proteinExistence type="inferred from homology"/>
<name>A0A4Y6PS33_PERCE</name>
<evidence type="ECO:0000256" key="9">
    <source>
        <dbReference type="ARBA" id="ARBA00022842"/>
    </source>
</evidence>
<evidence type="ECO:0000256" key="6">
    <source>
        <dbReference type="ARBA" id="ARBA00022695"/>
    </source>
</evidence>
<dbReference type="Proteomes" id="UP000315995">
    <property type="component" value="Chromosome"/>
</dbReference>
<accession>A0A5B8Y2J6</accession>
<organism evidence="13 14">
    <name type="scientific">Persicimonas caeni</name>
    <dbReference type="NCBI Taxonomy" id="2292766"/>
    <lineage>
        <taxon>Bacteria</taxon>
        <taxon>Deltaproteobacteria</taxon>
        <taxon>Bradymonadales</taxon>
        <taxon>Bradymonadaceae</taxon>
        <taxon>Persicimonas</taxon>
    </lineage>
</organism>
<keyword evidence="7" id="KW-0479">Metal-binding</keyword>
<evidence type="ECO:0000256" key="1">
    <source>
        <dbReference type="ARBA" id="ARBA00001946"/>
    </source>
</evidence>
<evidence type="ECO:0000256" key="5">
    <source>
        <dbReference type="ARBA" id="ARBA00022694"/>
    </source>
</evidence>
<dbReference type="RefSeq" id="WP_141197409.1">
    <property type="nucleotide sequence ID" value="NZ_CP041186.1"/>
</dbReference>
<feature type="domain" description="tRNAHis guanylyltransferase catalytic" evidence="11">
    <location>
        <begin position="8"/>
        <end position="138"/>
    </location>
</feature>
<accession>A0A4Y6PS33</accession>
<evidence type="ECO:0000256" key="7">
    <source>
        <dbReference type="ARBA" id="ARBA00022723"/>
    </source>
</evidence>
<feature type="domain" description="Thg1 C-terminal" evidence="12">
    <location>
        <begin position="141"/>
        <end position="218"/>
    </location>
</feature>
<keyword evidence="4" id="KW-0808">Transferase</keyword>
<dbReference type="EMBL" id="CP041186">
    <property type="protein sequence ID" value="QDG50919.1"/>
    <property type="molecule type" value="Genomic_DNA"/>
</dbReference>
<dbReference type="GO" id="GO:0008193">
    <property type="term" value="F:tRNA guanylyltransferase activity"/>
    <property type="evidence" value="ECO:0007669"/>
    <property type="project" value="UniProtKB-EC"/>
</dbReference>
<dbReference type="InterPro" id="IPR007537">
    <property type="entry name" value="tRNAHis_GuaTrfase_Thg1"/>
</dbReference>